<dbReference type="GO" id="GO:0016020">
    <property type="term" value="C:membrane"/>
    <property type="evidence" value="ECO:0007669"/>
    <property type="project" value="UniProtKB-SubCell"/>
</dbReference>
<evidence type="ECO:0000256" key="6">
    <source>
        <dbReference type="SAM" id="Phobius"/>
    </source>
</evidence>
<protein>
    <submittedName>
        <fullName evidence="7">Tryptophan-rich sensory protein</fullName>
    </submittedName>
</protein>
<feature type="transmembrane region" description="Helical" evidence="6">
    <location>
        <begin position="191"/>
        <end position="209"/>
    </location>
</feature>
<keyword evidence="5 6" id="KW-0472">Membrane</keyword>
<comment type="subcellular location">
    <subcellularLocation>
        <location evidence="1">Membrane</location>
        <topology evidence="1">Multi-pass membrane protein</topology>
    </subcellularLocation>
</comment>
<keyword evidence="8" id="KW-1185">Reference proteome</keyword>
<dbReference type="EMBL" id="SPQZ01000006">
    <property type="protein sequence ID" value="TFV95341.1"/>
    <property type="molecule type" value="Genomic_DNA"/>
</dbReference>
<feature type="transmembrane region" description="Helical" evidence="6">
    <location>
        <begin position="96"/>
        <end position="113"/>
    </location>
</feature>
<organism evidence="7 8">
    <name type="scientific">Orlajensenia leifsoniae</name>
    <dbReference type="NCBI Taxonomy" id="2561933"/>
    <lineage>
        <taxon>Bacteria</taxon>
        <taxon>Bacillati</taxon>
        <taxon>Actinomycetota</taxon>
        <taxon>Actinomycetes</taxon>
        <taxon>Micrococcales</taxon>
        <taxon>Microbacteriaceae</taxon>
        <taxon>Orlajensenia</taxon>
    </lineage>
</organism>
<evidence type="ECO:0000256" key="2">
    <source>
        <dbReference type="ARBA" id="ARBA00007524"/>
    </source>
</evidence>
<evidence type="ECO:0000256" key="1">
    <source>
        <dbReference type="ARBA" id="ARBA00004141"/>
    </source>
</evidence>
<feature type="transmembrane region" description="Helical" evidence="6">
    <location>
        <begin position="119"/>
        <end position="138"/>
    </location>
</feature>
<feature type="transmembrane region" description="Helical" evidence="6">
    <location>
        <begin position="63"/>
        <end position="84"/>
    </location>
</feature>
<keyword evidence="4 6" id="KW-1133">Transmembrane helix</keyword>
<proteinExistence type="inferred from homology"/>
<feature type="transmembrane region" description="Helical" evidence="6">
    <location>
        <begin position="241"/>
        <end position="262"/>
    </location>
</feature>
<feature type="transmembrane region" description="Helical" evidence="6">
    <location>
        <begin position="20"/>
        <end position="43"/>
    </location>
</feature>
<evidence type="ECO:0000313" key="8">
    <source>
        <dbReference type="Proteomes" id="UP000298127"/>
    </source>
</evidence>
<evidence type="ECO:0000256" key="4">
    <source>
        <dbReference type="ARBA" id="ARBA00022989"/>
    </source>
</evidence>
<reference evidence="7 8" key="1">
    <citation type="journal article" date="2018" name="J. Microbiol.">
        <title>Leifsonia flava sp. nov., a novel actinobacterium isolated from the rhizosphere of Aquilegia viridiflora.</title>
        <authorList>
            <person name="Cai Y."/>
            <person name="Tao W.Z."/>
            <person name="Ma Y.J."/>
            <person name="Cheng J."/>
            <person name="Zhang M.Y."/>
            <person name="Zhang Y.X."/>
        </authorList>
    </citation>
    <scope>NUCLEOTIDE SEQUENCE [LARGE SCALE GENOMIC DNA]</scope>
    <source>
        <strain evidence="7 8">SYP-B2174</strain>
    </source>
</reference>
<keyword evidence="3 6" id="KW-0812">Transmembrane</keyword>
<dbReference type="InterPro" id="IPR038330">
    <property type="entry name" value="TspO/MBR-related_sf"/>
</dbReference>
<gene>
    <name evidence="7" type="ORF">E4M00_14935</name>
</gene>
<name>A0A4Y9QS90_9MICO</name>
<accession>A0A4Y9QS90</accession>
<dbReference type="RefSeq" id="WP_135121284.1">
    <property type="nucleotide sequence ID" value="NZ_SPQZ01000006.1"/>
</dbReference>
<comment type="similarity">
    <text evidence="2">Belongs to the TspO/BZRP family.</text>
</comment>
<dbReference type="Pfam" id="PF03073">
    <property type="entry name" value="TspO_MBR"/>
    <property type="match status" value="1"/>
</dbReference>
<dbReference type="AlphaFoldDB" id="A0A4Y9QS90"/>
<sequence>MAQQTQQTATGSDYARMITVAVSAVIAVVGSFIGSGAAGGTPIQDAAGGALAADATVIAPGSGAFSIWSVIYAGLLAYAVWQFFPGQRTAERHRRLGYWIAASLILNAAWILSIQFDQLWLSIPIIIALLLVLIRSFLLARQYRGDGVIDAIITDGTIGLYLGWVTIATVANITAGLVAIGFDGFGLEPDVWGVIVIAVAGLIGVGLALRGEGRLAPTASLCWGIAWVAIARLTGDLLSTPTAVTAIIAVVAVVIVTIVARLRATTEDPDRIPAATVA</sequence>
<evidence type="ECO:0000313" key="7">
    <source>
        <dbReference type="EMBL" id="TFV95341.1"/>
    </source>
</evidence>
<dbReference type="InterPro" id="IPR004307">
    <property type="entry name" value="TspO_MBR"/>
</dbReference>
<feature type="transmembrane region" description="Helical" evidence="6">
    <location>
        <begin position="158"/>
        <end position="179"/>
    </location>
</feature>
<feature type="transmembrane region" description="Helical" evidence="6">
    <location>
        <begin position="216"/>
        <end position="235"/>
    </location>
</feature>
<dbReference type="Gene3D" id="1.20.1260.100">
    <property type="entry name" value="TspO/MBR protein"/>
    <property type="match status" value="1"/>
</dbReference>
<evidence type="ECO:0000256" key="5">
    <source>
        <dbReference type="ARBA" id="ARBA00023136"/>
    </source>
</evidence>
<comment type="caution">
    <text evidence="7">The sequence shown here is derived from an EMBL/GenBank/DDBJ whole genome shotgun (WGS) entry which is preliminary data.</text>
</comment>
<dbReference type="Proteomes" id="UP000298127">
    <property type="component" value="Unassembled WGS sequence"/>
</dbReference>
<evidence type="ECO:0000256" key="3">
    <source>
        <dbReference type="ARBA" id="ARBA00022692"/>
    </source>
</evidence>